<dbReference type="EMBL" id="CP033972">
    <property type="protein sequence ID" value="AZG44115.1"/>
    <property type="molecule type" value="Genomic_DNA"/>
</dbReference>
<dbReference type="OrthoDB" id="9834008at2"/>
<keyword evidence="2" id="KW-1185">Reference proteome</keyword>
<protein>
    <submittedName>
        <fullName evidence="1">Uncharacterized protein</fullName>
    </submittedName>
</protein>
<dbReference type="AlphaFoldDB" id="A0A3G8JHN9"/>
<name>A0A3G8JHN9_9ACTN</name>
<dbReference type="Proteomes" id="UP000271469">
    <property type="component" value="Chromosome"/>
</dbReference>
<dbReference type="RefSeq" id="WP_124707044.1">
    <property type="nucleotide sequence ID" value="NZ_CP033972.1"/>
</dbReference>
<gene>
    <name evidence="1" type="ORF">D7316_00695</name>
</gene>
<organism evidence="1 2">
    <name type="scientific">Gordonia insulae</name>
    <dbReference type="NCBI Taxonomy" id="2420509"/>
    <lineage>
        <taxon>Bacteria</taxon>
        <taxon>Bacillati</taxon>
        <taxon>Actinomycetota</taxon>
        <taxon>Actinomycetes</taxon>
        <taxon>Mycobacteriales</taxon>
        <taxon>Gordoniaceae</taxon>
        <taxon>Gordonia</taxon>
    </lineage>
</organism>
<evidence type="ECO:0000313" key="1">
    <source>
        <dbReference type="EMBL" id="AZG44115.1"/>
    </source>
</evidence>
<sequence length="158" mass="16549">MHDITLATALITRIATASNHTLAVAEQTKNAATAVADSLGRGVEITDPPAAPGEDLATLTTAIADLVQLARVADLPETAIAAALRGNRADALEALHPHAYRVITVEDSHSTRYYEVRSTLDNQFVAGFYDAGIARQTVRNLNAGVSPAAAIPVGDPIR</sequence>
<accession>A0A3G8JHN9</accession>
<proteinExistence type="predicted"/>
<evidence type="ECO:0000313" key="2">
    <source>
        <dbReference type="Proteomes" id="UP000271469"/>
    </source>
</evidence>
<reference evidence="1 2" key="1">
    <citation type="submission" date="2018-11" db="EMBL/GenBank/DDBJ databases">
        <title>Gordonia insulae sp. nov., isolated from an island soil.</title>
        <authorList>
            <person name="Kim Y.S."/>
            <person name="Kim S.B."/>
        </authorList>
    </citation>
    <scope>NUCLEOTIDE SEQUENCE [LARGE SCALE GENOMIC DNA]</scope>
    <source>
        <strain evidence="1 2">MMS17-SY073</strain>
    </source>
</reference>
<dbReference type="KEGG" id="gom:D7316_00695"/>